<reference evidence="1 2" key="1">
    <citation type="submission" date="2014-04" db="EMBL/GenBank/DDBJ databases">
        <authorList>
            <consortium name="DOE Joint Genome Institute"/>
            <person name="Kuo A."/>
            <person name="Ruytinx J."/>
            <person name="Rineau F."/>
            <person name="Colpaert J."/>
            <person name="Kohler A."/>
            <person name="Nagy L.G."/>
            <person name="Floudas D."/>
            <person name="Copeland A."/>
            <person name="Barry K.W."/>
            <person name="Cichocki N."/>
            <person name="Veneault-Fourrey C."/>
            <person name="LaButti K."/>
            <person name="Lindquist E.A."/>
            <person name="Lipzen A."/>
            <person name="Lundell T."/>
            <person name="Morin E."/>
            <person name="Murat C."/>
            <person name="Sun H."/>
            <person name="Tunlid A."/>
            <person name="Henrissat B."/>
            <person name="Grigoriev I.V."/>
            <person name="Hibbett D.S."/>
            <person name="Martin F."/>
            <person name="Nordberg H.P."/>
            <person name="Cantor M.N."/>
            <person name="Hua S.X."/>
        </authorList>
    </citation>
    <scope>NUCLEOTIDE SEQUENCE [LARGE SCALE GENOMIC DNA]</scope>
    <source>
        <strain evidence="1 2">UH-Slu-Lm8-n1</strain>
    </source>
</reference>
<keyword evidence="2" id="KW-1185">Reference proteome</keyword>
<sequence length="144" mass="16003">MYVKVIDPHVDDSQATIPRSSTFSSEHGINCLIRPVHLVLCSFGRSPLLKHSVTQLGDRPCAMTVFHDAISMNGFACVESKNSHSIVCASSYHSYDGFNNREGQTKLQGHRGTLRDLVEQKHQEQIASFCISHCHNIHSLMIVG</sequence>
<gene>
    <name evidence="1" type="ORF">CY34DRAFT_701162</name>
</gene>
<dbReference type="HOGENOM" id="CLU_1797735_0_0_1"/>
<accession>A0A0D0ANC5</accession>
<dbReference type="AlphaFoldDB" id="A0A0D0ANC5"/>
<dbReference type="OrthoDB" id="10376860at2759"/>
<name>A0A0D0ANC5_9AGAM</name>
<reference evidence="2" key="2">
    <citation type="submission" date="2015-01" db="EMBL/GenBank/DDBJ databases">
        <title>Evolutionary Origins and Diversification of the Mycorrhizal Mutualists.</title>
        <authorList>
            <consortium name="DOE Joint Genome Institute"/>
            <consortium name="Mycorrhizal Genomics Consortium"/>
            <person name="Kohler A."/>
            <person name="Kuo A."/>
            <person name="Nagy L.G."/>
            <person name="Floudas D."/>
            <person name="Copeland A."/>
            <person name="Barry K.W."/>
            <person name="Cichocki N."/>
            <person name="Veneault-Fourrey C."/>
            <person name="LaButti K."/>
            <person name="Lindquist E.A."/>
            <person name="Lipzen A."/>
            <person name="Lundell T."/>
            <person name="Morin E."/>
            <person name="Murat C."/>
            <person name="Riley R."/>
            <person name="Ohm R."/>
            <person name="Sun H."/>
            <person name="Tunlid A."/>
            <person name="Henrissat B."/>
            <person name="Grigoriev I.V."/>
            <person name="Hibbett D.S."/>
            <person name="Martin F."/>
        </authorList>
    </citation>
    <scope>NUCLEOTIDE SEQUENCE [LARGE SCALE GENOMIC DNA]</scope>
    <source>
        <strain evidence="2">UH-Slu-Lm8-n1</strain>
    </source>
</reference>
<evidence type="ECO:0000313" key="1">
    <source>
        <dbReference type="EMBL" id="KIK33498.1"/>
    </source>
</evidence>
<proteinExistence type="predicted"/>
<dbReference type="Proteomes" id="UP000054485">
    <property type="component" value="Unassembled WGS sequence"/>
</dbReference>
<evidence type="ECO:0000313" key="2">
    <source>
        <dbReference type="Proteomes" id="UP000054485"/>
    </source>
</evidence>
<dbReference type="EMBL" id="KN835929">
    <property type="protein sequence ID" value="KIK33498.1"/>
    <property type="molecule type" value="Genomic_DNA"/>
</dbReference>
<protein>
    <submittedName>
        <fullName evidence="1">Uncharacterized protein</fullName>
    </submittedName>
</protein>
<dbReference type="InParanoid" id="A0A0D0ANC5"/>
<organism evidence="1 2">
    <name type="scientific">Suillus luteus UH-Slu-Lm8-n1</name>
    <dbReference type="NCBI Taxonomy" id="930992"/>
    <lineage>
        <taxon>Eukaryota</taxon>
        <taxon>Fungi</taxon>
        <taxon>Dikarya</taxon>
        <taxon>Basidiomycota</taxon>
        <taxon>Agaricomycotina</taxon>
        <taxon>Agaricomycetes</taxon>
        <taxon>Agaricomycetidae</taxon>
        <taxon>Boletales</taxon>
        <taxon>Suillineae</taxon>
        <taxon>Suillaceae</taxon>
        <taxon>Suillus</taxon>
    </lineage>
</organism>